<feature type="transmembrane region" description="Helical" evidence="1">
    <location>
        <begin position="48"/>
        <end position="71"/>
    </location>
</feature>
<feature type="transmembrane region" description="Helical" evidence="1">
    <location>
        <begin position="91"/>
        <end position="112"/>
    </location>
</feature>
<dbReference type="Pfam" id="PF04403">
    <property type="entry name" value="PqiA"/>
    <property type="match status" value="1"/>
</dbReference>
<comment type="caution">
    <text evidence="2">The sequence shown here is derived from an EMBL/GenBank/DDBJ whole genome shotgun (WGS) entry which is preliminary data.</text>
</comment>
<name>A0ABV3RSX3_9RHOB</name>
<accession>A0ABV3RSX3</accession>
<dbReference type="Proteomes" id="UP001556098">
    <property type="component" value="Unassembled WGS sequence"/>
</dbReference>
<sequence>MSRIGWTLKALNLALLLLYPVAWAAPLLRAGLLPLFSLSEISVLTGLQSLWASDIFLALVVTLFALFAPYLKTIGLALVHFDLLKPAVLPVLHILGKLAMADIFLIAVYITLAKGIGLGRIETAWGLYLFTACILASLWISWQTERALHEGE</sequence>
<feature type="transmembrane region" description="Helical" evidence="1">
    <location>
        <begin position="124"/>
        <end position="142"/>
    </location>
</feature>
<protein>
    <submittedName>
        <fullName evidence="2">Paraquat-inducible protein A</fullName>
    </submittedName>
</protein>
<reference evidence="2 3" key="1">
    <citation type="submission" date="2024-07" db="EMBL/GenBank/DDBJ databases">
        <title>Marimonas sp.nov., isolated from tidal-flat sediment.</title>
        <authorList>
            <person name="Jayan J.N."/>
            <person name="Lee S.S."/>
        </authorList>
    </citation>
    <scope>NUCLEOTIDE SEQUENCE [LARGE SCALE GENOMIC DNA]</scope>
    <source>
        <strain evidence="2 3">MJW-29</strain>
    </source>
</reference>
<evidence type="ECO:0000313" key="2">
    <source>
        <dbReference type="EMBL" id="MEW9922102.1"/>
    </source>
</evidence>
<dbReference type="RefSeq" id="WP_367879799.1">
    <property type="nucleotide sequence ID" value="NZ_JBFNXX010000031.1"/>
</dbReference>
<organism evidence="2 3">
    <name type="scientific">Sulfitobacter sediminis</name>
    <dbReference type="NCBI Taxonomy" id="3234186"/>
    <lineage>
        <taxon>Bacteria</taxon>
        <taxon>Pseudomonadati</taxon>
        <taxon>Pseudomonadota</taxon>
        <taxon>Alphaproteobacteria</taxon>
        <taxon>Rhodobacterales</taxon>
        <taxon>Roseobacteraceae</taxon>
        <taxon>Sulfitobacter</taxon>
    </lineage>
</organism>
<dbReference type="InterPro" id="IPR007498">
    <property type="entry name" value="PqiA-like"/>
</dbReference>
<evidence type="ECO:0000256" key="1">
    <source>
        <dbReference type="SAM" id="Phobius"/>
    </source>
</evidence>
<gene>
    <name evidence="2" type="ORF">AB2B41_21050</name>
</gene>
<keyword evidence="3" id="KW-1185">Reference proteome</keyword>
<evidence type="ECO:0000313" key="3">
    <source>
        <dbReference type="Proteomes" id="UP001556098"/>
    </source>
</evidence>
<dbReference type="EMBL" id="JBFNXX010000031">
    <property type="protein sequence ID" value="MEW9922102.1"/>
    <property type="molecule type" value="Genomic_DNA"/>
</dbReference>
<keyword evidence="1" id="KW-0812">Transmembrane</keyword>
<keyword evidence="1" id="KW-0472">Membrane</keyword>
<proteinExistence type="predicted"/>
<keyword evidence="1" id="KW-1133">Transmembrane helix</keyword>